<dbReference type="InterPro" id="IPR043131">
    <property type="entry name" value="BCAT-like_N"/>
</dbReference>
<keyword evidence="3" id="KW-0663">Pyridoxal phosphate</keyword>
<gene>
    <name evidence="4" type="ORF">MESINF_0551</name>
</gene>
<dbReference type="GO" id="GO:0046394">
    <property type="term" value="P:carboxylic acid biosynthetic process"/>
    <property type="evidence" value="ECO:0007669"/>
    <property type="project" value="UniProtKB-ARBA"/>
</dbReference>
<organism evidence="4 5">
    <name type="scientific">Mesotoga infera</name>
    <dbReference type="NCBI Taxonomy" id="1236046"/>
    <lineage>
        <taxon>Bacteria</taxon>
        <taxon>Thermotogati</taxon>
        <taxon>Thermotogota</taxon>
        <taxon>Thermotogae</taxon>
        <taxon>Kosmotogales</taxon>
        <taxon>Kosmotogaceae</taxon>
        <taxon>Mesotoga</taxon>
    </lineage>
</organism>
<dbReference type="AlphaFoldDB" id="A0A7Z7PQ27"/>
<dbReference type="EMBL" id="LS974202">
    <property type="protein sequence ID" value="SSC12000.1"/>
    <property type="molecule type" value="Genomic_DNA"/>
</dbReference>
<evidence type="ECO:0000313" key="5">
    <source>
        <dbReference type="Proteomes" id="UP000250796"/>
    </source>
</evidence>
<dbReference type="FunFam" id="3.20.10.10:FF:000002">
    <property type="entry name" value="D-alanine aminotransferase"/>
    <property type="match status" value="1"/>
</dbReference>
<name>A0A7Z7PQ27_9BACT</name>
<dbReference type="KEGG" id="minf:MESINF_0551"/>
<dbReference type="Pfam" id="PF01063">
    <property type="entry name" value="Aminotran_4"/>
    <property type="match status" value="1"/>
</dbReference>
<evidence type="ECO:0000256" key="2">
    <source>
        <dbReference type="ARBA" id="ARBA00009320"/>
    </source>
</evidence>
<dbReference type="GO" id="GO:0008652">
    <property type="term" value="P:amino acid biosynthetic process"/>
    <property type="evidence" value="ECO:0007669"/>
    <property type="project" value="UniProtKB-ARBA"/>
</dbReference>
<dbReference type="InterPro" id="IPR050571">
    <property type="entry name" value="Class-IV_PLP-Dep_Aminotrnsfr"/>
</dbReference>
<evidence type="ECO:0000256" key="3">
    <source>
        <dbReference type="ARBA" id="ARBA00022898"/>
    </source>
</evidence>
<keyword evidence="5" id="KW-1185">Reference proteome</keyword>
<dbReference type="Gene3D" id="3.20.10.10">
    <property type="entry name" value="D-amino Acid Aminotransferase, subunit A, domain 2"/>
    <property type="match status" value="1"/>
</dbReference>
<reference evidence="4 5" key="1">
    <citation type="submission" date="2017-01" db="EMBL/GenBank/DDBJ databases">
        <authorList>
            <person name="Erauso G."/>
        </authorList>
    </citation>
    <scope>NUCLEOTIDE SEQUENCE [LARGE SCALE GENOMIC DNA]</scope>
    <source>
        <strain evidence="4">MESINF1</strain>
    </source>
</reference>
<evidence type="ECO:0000313" key="4">
    <source>
        <dbReference type="EMBL" id="SSC12000.1"/>
    </source>
</evidence>
<protein>
    <submittedName>
        <fullName evidence="4">Aminotransferase class IV</fullName>
    </submittedName>
</protein>
<dbReference type="InterPro" id="IPR043132">
    <property type="entry name" value="BCAT-like_C"/>
</dbReference>
<dbReference type="GO" id="GO:0005829">
    <property type="term" value="C:cytosol"/>
    <property type="evidence" value="ECO:0007669"/>
    <property type="project" value="TreeGrafter"/>
</dbReference>
<dbReference type="GO" id="GO:0008483">
    <property type="term" value="F:transaminase activity"/>
    <property type="evidence" value="ECO:0007669"/>
    <property type="project" value="UniProtKB-KW"/>
</dbReference>
<comment type="similarity">
    <text evidence="2">Belongs to the class-IV pyridoxal-phosphate-dependent aminotransferase family.</text>
</comment>
<keyword evidence="4" id="KW-0032">Aminotransferase</keyword>
<dbReference type="PANTHER" id="PTHR42743">
    <property type="entry name" value="AMINO-ACID AMINOTRANSFERASE"/>
    <property type="match status" value="1"/>
</dbReference>
<dbReference type="Gene3D" id="3.30.470.10">
    <property type="match status" value="1"/>
</dbReference>
<comment type="cofactor">
    <cofactor evidence="1">
        <name>pyridoxal 5'-phosphate</name>
        <dbReference type="ChEBI" id="CHEBI:597326"/>
    </cofactor>
</comment>
<proteinExistence type="inferred from homology"/>
<dbReference type="Proteomes" id="UP000250796">
    <property type="component" value="Chromosome MESINF"/>
</dbReference>
<sequence length="283" mass="33089">MWAFLDGEFVEEKDRHIKLENRGLTFADGLFEVIRTIESKILFFEDHFSRMQKSAIHFDIDLPYCSEYIKNAAHELIKKNGIEDGELYLELTRGTDLHRDHRYPPKRTPSTFFMLALPLRHIDRENWKKGVKLLTYPDLRHKLCEHKTINLLPNVLAKNYAYSNGGYEALMYREERNYRYVTEGGSSNYFMVKDGVLHTPEIDNILPGITREKVTKIIHGLGYELHERRVGLEEFLTADEVFLVSTVSRVMPVHSIDDVHFDAPGTITLKVQEAYEKIFFSFL</sequence>
<dbReference type="RefSeq" id="WP_169698413.1">
    <property type="nucleotide sequence ID" value="NZ_LS974202.1"/>
</dbReference>
<evidence type="ECO:0000256" key="1">
    <source>
        <dbReference type="ARBA" id="ARBA00001933"/>
    </source>
</evidence>
<keyword evidence="4" id="KW-0808">Transferase</keyword>
<accession>A0A7Z7PQ27</accession>
<dbReference type="SUPFAM" id="SSF56752">
    <property type="entry name" value="D-aminoacid aminotransferase-like PLP-dependent enzymes"/>
    <property type="match status" value="1"/>
</dbReference>
<dbReference type="InterPro" id="IPR001544">
    <property type="entry name" value="Aminotrans_IV"/>
</dbReference>
<dbReference type="InterPro" id="IPR036038">
    <property type="entry name" value="Aminotransferase-like"/>
</dbReference>
<dbReference type="PANTHER" id="PTHR42743:SF11">
    <property type="entry name" value="AMINODEOXYCHORISMATE LYASE"/>
    <property type="match status" value="1"/>
</dbReference>